<dbReference type="SUPFAM" id="SSF101478">
    <property type="entry name" value="ADP-ribosylglycohydrolase"/>
    <property type="match status" value="1"/>
</dbReference>
<feature type="binding site" evidence="1">
    <location>
        <position position="196"/>
    </location>
    <ligand>
        <name>Mg(2+)</name>
        <dbReference type="ChEBI" id="CHEBI:18420"/>
        <label>1</label>
    </ligand>
</feature>
<reference evidence="2" key="1">
    <citation type="submission" date="2015-07" db="EMBL/GenBank/DDBJ databases">
        <title>Draft Genome Sequences of Anaerolinea thermolimosa IMO-1, Bellilinea caldifistulae GOMI-1, Leptolinea tardivitalis YMTK-2, Levilinea saccharolytica KIBI-1,Longilinea arvoryzae KOME-1, Previously Described as Members of the Anaerolineaceae (Chloroflexi).</title>
        <authorList>
            <person name="Sekiguchi Y."/>
            <person name="Ohashi A."/>
            <person name="Matsuura N."/>
            <person name="Tourlousse M.D."/>
        </authorList>
    </citation>
    <scope>NUCLEOTIDE SEQUENCE [LARGE SCALE GENOMIC DNA]</scope>
    <source>
        <strain evidence="2">KOME-1</strain>
    </source>
</reference>
<dbReference type="Gene3D" id="1.10.4080.10">
    <property type="entry name" value="ADP-ribosylation/Crystallin J1"/>
    <property type="match status" value="1"/>
</dbReference>
<dbReference type="RefSeq" id="WP_075073046.1">
    <property type="nucleotide sequence ID" value="NZ_DF967972.1"/>
</dbReference>
<gene>
    <name evidence="2" type="ORF">LARV_01481</name>
</gene>
<dbReference type="STRING" id="360412.LARV_01481"/>
<name>A0A0S7B8Y2_9CHLR</name>
<evidence type="ECO:0000313" key="2">
    <source>
        <dbReference type="EMBL" id="GAP13726.1"/>
    </source>
</evidence>
<sequence length="457" mass="50614">MKKAWQIDRELRLAAVPMDRRTHSSQWYDSSTVFPTGDDLIAMFWYSRVPGSGAPEIPYVEMVQSMDNRGYDMSAAEALLPEGMALAKGGDRDALRRLTVELLAAIHSAPRIESAPYWRYEHPARWEDVRAAMATQDPGCDPRALDRLEERTLAGWLGQLAGGSFGTAIEGYQTARIAEVYGEIDSYVTAPETTNDDVVYELVLLDVFERAGRAITSRDIGLEWVKQIPFGWSAEWVALHNLNDGILPPESGAWRNPYSDWIGAQMRGMICGMLAPGWPMEAARLAHIDGVVSHAANGVYGEMYAAVLSSLAYVRSDPRALLEEAVRYLPQRSEYAAVVAGCLETVRSQSDPAQAWRVLDERFEQYNWIHAYPNIAADILALWYGGGDMTRSFSLLAHAGLDVDCNAGLVGTVLGVMNGVPEKWAAPLGDLLETYLKGKEKLSIRELADRTARLARK</sequence>
<feature type="binding site" evidence="1">
    <location>
        <position position="404"/>
    </location>
    <ligand>
        <name>Mg(2+)</name>
        <dbReference type="ChEBI" id="CHEBI:18420"/>
        <label>1</label>
    </ligand>
</feature>
<dbReference type="AlphaFoldDB" id="A0A0S7B8Y2"/>
<feature type="binding site" evidence="1">
    <location>
        <position position="197"/>
    </location>
    <ligand>
        <name>Mg(2+)</name>
        <dbReference type="ChEBI" id="CHEBI:18420"/>
        <label>1</label>
    </ligand>
</feature>
<dbReference type="EMBL" id="DF967972">
    <property type="protein sequence ID" value="GAP13726.1"/>
    <property type="molecule type" value="Genomic_DNA"/>
</dbReference>
<keyword evidence="2" id="KW-0378">Hydrolase</keyword>
<protein>
    <submittedName>
        <fullName evidence="2">ADP-ribosylglycohydrolase</fullName>
    </submittedName>
</protein>
<dbReference type="InterPro" id="IPR036705">
    <property type="entry name" value="Ribosyl_crysJ1_sf"/>
</dbReference>
<evidence type="ECO:0000313" key="3">
    <source>
        <dbReference type="Proteomes" id="UP000055060"/>
    </source>
</evidence>
<keyword evidence="1" id="KW-0460">Magnesium</keyword>
<evidence type="ECO:0000256" key="1">
    <source>
        <dbReference type="PIRSR" id="PIRSR605502-1"/>
    </source>
</evidence>
<dbReference type="OrthoDB" id="9761704at2"/>
<dbReference type="Proteomes" id="UP000055060">
    <property type="component" value="Unassembled WGS sequence"/>
</dbReference>
<dbReference type="Pfam" id="PF03747">
    <property type="entry name" value="ADP_ribosyl_GH"/>
    <property type="match status" value="1"/>
</dbReference>
<keyword evidence="1" id="KW-0479">Metal-binding</keyword>
<proteinExistence type="predicted"/>
<organism evidence="2">
    <name type="scientific">Longilinea arvoryzae</name>
    <dbReference type="NCBI Taxonomy" id="360412"/>
    <lineage>
        <taxon>Bacteria</taxon>
        <taxon>Bacillati</taxon>
        <taxon>Chloroflexota</taxon>
        <taxon>Anaerolineae</taxon>
        <taxon>Anaerolineales</taxon>
        <taxon>Anaerolineaceae</taxon>
        <taxon>Longilinea</taxon>
    </lineage>
</organism>
<dbReference type="InterPro" id="IPR005502">
    <property type="entry name" value="Ribosyl_crysJ1"/>
</dbReference>
<dbReference type="GO" id="GO:0016787">
    <property type="term" value="F:hydrolase activity"/>
    <property type="evidence" value="ECO:0007669"/>
    <property type="project" value="UniProtKB-KW"/>
</dbReference>
<accession>A0A0S7B8Y2</accession>
<feature type="binding site" evidence="1">
    <location>
        <position position="402"/>
    </location>
    <ligand>
        <name>Mg(2+)</name>
        <dbReference type="ChEBI" id="CHEBI:18420"/>
        <label>1</label>
    </ligand>
</feature>
<keyword evidence="3" id="KW-1185">Reference proteome</keyword>
<dbReference type="GO" id="GO:0046872">
    <property type="term" value="F:metal ion binding"/>
    <property type="evidence" value="ECO:0007669"/>
    <property type="project" value="UniProtKB-KW"/>
</dbReference>
<comment type="cofactor">
    <cofactor evidence="1">
        <name>Mg(2+)</name>
        <dbReference type="ChEBI" id="CHEBI:18420"/>
    </cofactor>
    <text evidence="1">Binds 2 magnesium ions per subunit.</text>
</comment>